<feature type="region of interest" description="Disordered" evidence="1">
    <location>
        <begin position="54"/>
        <end position="122"/>
    </location>
</feature>
<evidence type="ECO:0000313" key="3">
    <source>
        <dbReference type="EMBL" id="GMS99943.1"/>
    </source>
</evidence>
<protein>
    <submittedName>
        <fullName evidence="3">Uncharacterized protein</fullName>
    </submittedName>
</protein>
<name>A0AAV5TZF3_9BILA</name>
<gene>
    <name evidence="3" type="ORF">PENTCL1PPCAC_22118</name>
</gene>
<reference evidence="3" key="1">
    <citation type="submission" date="2023-10" db="EMBL/GenBank/DDBJ databases">
        <title>Genome assembly of Pristionchus species.</title>
        <authorList>
            <person name="Yoshida K."/>
            <person name="Sommer R.J."/>
        </authorList>
    </citation>
    <scope>NUCLEOTIDE SEQUENCE</scope>
    <source>
        <strain evidence="3">RS0144</strain>
    </source>
</reference>
<evidence type="ECO:0000256" key="2">
    <source>
        <dbReference type="SAM" id="SignalP"/>
    </source>
</evidence>
<feature type="compositionally biased region" description="Basic residues" evidence="1">
    <location>
        <begin position="95"/>
        <end position="104"/>
    </location>
</feature>
<comment type="caution">
    <text evidence="3">The sequence shown here is derived from an EMBL/GenBank/DDBJ whole genome shotgun (WGS) entry which is preliminary data.</text>
</comment>
<feature type="signal peptide" evidence="2">
    <location>
        <begin position="1"/>
        <end position="21"/>
    </location>
</feature>
<dbReference type="EMBL" id="BTSX01000005">
    <property type="protein sequence ID" value="GMS99943.1"/>
    <property type="molecule type" value="Genomic_DNA"/>
</dbReference>
<keyword evidence="4" id="KW-1185">Reference proteome</keyword>
<proteinExistence type="predicted"/>
<dbReference type="AlphaFoldDB" id="A0AAV5TZF3"/>
<keyword evidence="2" id="KW-0732">Signal</keyword>
<dbReference type="Proteomes" id="UP001432027">
    <property type="component" value="Unassembled WGS sequence"/>
</dbReference>
<sequence length="275" mass="30398">SFASIALFPSGFSLLSPLVYSTYSFSSHHTMAFWNFHAPMPLFGWNGGNQGAAPRDNGVAAAGGGVQPMQQQHSGMQPIRGSRNAVPRPAPSSNTRRRRTRQGRLRSPSSSSGHTEIDQTGEALRLSVASEIDDRFSRLRSNQHLAPSTKRTGPVHFEEIPSLMDEREASEKALVDRYVRILETAVKEGIPNKYVTGCEHEMLRDLRLWRDRVKQEKLDNADLRAYLLARRESLCGVHATLTSALSEVKTAKDMVFAPRCPPASPPALLPHTLFG</sequence>
<feature type="non-terminal residue" evidence="3">
    <location>
        <position position="1"/>
    </location>
</feature>
<accession>A0AAV5TZF3</accession>
<evidence type="ECO:0000256" key="1">
    <source>
        <dbReference type="SAM" id="MobiDB-lite"/>
    </source>
</evidence>
<feature type="chain" id="PRO_5043607770" evidence="2">
    <location>
        <begin position="22"/>
        <end position="275"/>
    </location>
</feature>
<organism evidence="3 4">
    <name type="scientific">Pristionchus entomophagus</name>
    <dbReference type="NCBI Taxonomy" id="358040"/>
    <lineage>
        <taxon>Eukaryota</taxon>
        <taxon>Metazoa</taxon>
        <taxon>Ecdysozoa</taxon>
        <taxon>Nematoda</taxon>
        <taxon>Chromadorea</taxon>
        <taxon>Rhabditida</taxon>
        <taxon>Rhabditina</taxon>
        <taxon>Diplogasteromorpha</taxon>
        <taxon>Diplogasteroidea</taxon>
        <taxon>Neodiplogasteridae</taxon>
        <taxon>Pristionchus</taxon>
    </lineage>
</organism>
<evidence type="ECO:0000313" key="4">
    <source>
        <dbReference type="Proteomes" id="UP001432027"/>
    </source>
</evidence>